<accession>A0A964BNB1</accession>
<dbReference type="RefSeq" id="WP_229639620.1">
    <property type="nucleotide sequence ID" value="NZ_JADWDC010000010.1"/>
</dbReference>
<dbReference type="AlphaFoldDB" id="A0A964BNB1"/>
<evidence type="ECO:0000313" key="1">
    <source>
        <dbReference type="EMBL" id="MCC0176583.1"/>
    </source>
</evidence>
<keyword evidence="2" id="KW-1185">Reference proteome</keyword>
<gene>
    <name evidence="1" type="ORF">I4641_06275</name>
</gene>
<evidence type="ECO:0000313" key="2">
    <source>
        <dbReference type="Proteomes" id="UP000729733"/>
    </source>
</evidence>
<protein>
    <submittedName>
        <fullName evidence="1">Uncharacterized protein</fullName>
    </submittedName>
</protein>
<comment type="caution">
    <text evidence="1">The sequence shown here is derived from an EMBL/GenBank/DDBJ whole genome shotgun (WGS) entry which is preliminary data.</text>
</comment>
<sequence length="112" mass="12560">MLSQEKSNNIRITLPLVALCVPLFANYAATMENGCPYETYLRVEGKCLDISPEGLNDITEELDGNSIEEVSQEIVQVGQELSELSEELSELCLKEQPETISQIEIMEDVCQY</sequence>
<name>A0A964BNB1_9CYAN</name>
<proteinExistence type="predicted"/>
<reference evidence="1" key="1">
    <citation type="journal article" date="2021" name="Antonie Van Leeuwenhoek">
        <title>Draft genome and description of Waterburya agarophytonicola gen. nov. sp. nov. (Pleurocapsales, Cyanobacteria): a seaweed symbiont.</title>
        <authorList>
            <person name="Bonthond G."/>
            <person name="Shalygin S."/>
            <person name="Bayer T."/>
            <person name="Weinberger F."/>
        </authorList>
    </citation>
    <scope>NUCLEOTIDE SEQUENCE</scope>
    <source>
        <strain evidence="1">KI4</strain>
    </source>
</reference>
<dbReference type="EMBL" id="JADWDC010000010">
    <property type="protein sequence ID" value="MCC0176583.1"/>
    <property type="molecule type" value="Genomic_DNA"/>
</dbReference>
<organism evidence="1 2">
    <name type="scientific">Waterburya agarophytonicola KI4</name>
    <dbReference type="NCBI Taxonomy" id="2874699"/>
    <lineage>
        <taxon>Bacteria</taxon>
        <taxon>Bacillati</taxon>
        <taxon>Cyanobacteriota</taxon>
        <taxon>Cyanophyceae</taxon>
        <taxon>Pleurocapsales</taxon>
        <taxon>Hyellaceae</taxon>
        <taxon>Waterburya</taxon>
        <taxon>Waterburya agarophytonicola</taxon>
    </lineage>
</organism>
<dbReference type="Proteomes" id="UP000729733">
    <property type="component" value="Unassembled WGS sequence"/>
</dbReference>